<evidence type="ECO:0000256" key="2">
    <source>
        <dbReference type="SAM" id="SignalP"/>
    </source>
</evidence>
<proteinExistence type="predicted"/>
<feature type="region of interest" description="Disordered" evidence="1">
    <location>
        <begin position="111"/>
        <end position="146"/>
    </location>
</feature>
<name>A0A915PI75_9BILA</name>
<keyword evidence="3" id="KW-1185">Reference proteome</keyword>
<feature type="compositionally biased region" description="Basic and acidic residues" evidence="1">
    <location>
        <begin position="111"/>
        <end position="127"/>
    </location>
</feature>
<feature type="signal peptide" evidence="2">
    <location>
        <begin position="1"/>
        <end position="18"/>
    </location>
</feature>
<evidence type="ECO:0000313" key="3">
    <source>
        <dbReference type="Proteomes" id="UP000887581"/>
    </source>
</evidence>
<evidence type="ECO:0000256" key="1">
    <source>
        <dbReference type="SAM" id="MobiDB-lite"/>
    </source>
</evidence>
<evidence type="ECO:0000313" key="4">
    <source>
        <dbReference type="WBParaSite" id="sdigi.contig187.g5849.t1"/>
    </source>
</evidence>
<accession>A0A915PI75</accession>
<sequence length="225" mass="26549">MYFLGLIAFASFGIVTTGEILKCNDITTRRAIEKREREINLKCIEKKKQLERCNNHTAVDIAWNKFEQDNENYFTILDSCKEQRRAKRLCECSNKNCPACRYKRNSFGDHDPDRYGTKETGKRLNEKKMKRSVHGSSDDKKNQKTENDYSSDFLRFKRYECLKDGEREKNRLHEKFKGLCKPDAVFERDRMNKSCKDNVAKLSRTRQKAYINYVTAFQLCYGPIS</sequence>
<feature type="chain" id="PRO_5036941995" evidence="2">
    <location>
        <begin position="19"/>
        <end position="225"/>
    </location>
</feature>
<protein>
    <submittedName>
        <fullName evidence="4">Uncharacterized protein</fullName>
    </submittedName>
</protein>
<keyword evidence="2" id="KW-0732">Signal</keyword>
<reference evidence="4" key="1">
    <citation type="submission" date="2022-11" db="UniProtKB">
        <authorList>
            <consortium name="WormBaseParasite"/>
        </authorList>
    </citation>
    <scope>IDENTIFICATION</scope>
</reference>
<dbReference type="WBParaSite" id="sdigi.contig187.g5849.t1">
    <property type="protein sequence ID" value="sdigi.contig187.g5849.t1"/>
    <property type="gene ID" value="sdigi.contig187.g5849"/>
</dbReference>
<dbReference type="Proteomes" id="UP000887581">
    <property type="component" value="Unplaced"/>
</dbReference>
<feature type="compositionally biased region" description="Basic and acidic residues" evidence="1">
    <location>
        <begin position="136"/>
        <end position="146"/>
    </location>
</feature>
<organism evidence="3 4">
    <name type="scientific">Setaria digitata</name>
    <dbReference type="NCBI Taxonomy" id="48799"/>
    <lineage>
        <taxon>Eukaryota</taxon>
        <taxon>Metazoa</taxon>
        <taxon>Ecdysozoa</taxon>
        <taxon>Nematoda</taxon>
        <taxon>Chromadorea</taxon>
        <taxon>Rhabditida</taxon>
        <taxon>Spirurina</taxon>
        <taxon>Spiruromorpha</taxon>
        <taxon>Filarioidea</taxon>
        <taxon>Setariidae</taxon>
        <taxon>Setaria</taxon>
    </lineage>
</organism>
<dbReference type="AlphaFoldDB" id="A0A915PI75"/>